<dbReference type="GO" id="GO:0030976">
    <property type="term" value="F:thiamine pyrophosphate binding"/>
    <property type="evidence" value="ECO:0007669"/>
    <property type="project" value="InterPro"/>
</dbReference>
<feature type="domain" description="Thiamine pyrophosphate enzyme TPP-binding" evidence="5">
    <location>
        <begin position="399"/>
        <end position="541"/>
    </location>
</feature>
<dbReference type="Gene3D" id="3.40.50.970">
    <property type="match status" value="2"/>
</dbReference>
<reference evidence="7" key="1">
    <citation type="journal article" date="2020" name="mSystems">
        <title>Genome- and Community-Level Interaction Insights into Carbon Utilization and Element Cycling Functions of Hydrothermarchaeota in Hydrothermal Sediment.</title>
        <authorList>
            <person name="Zhou Z."/>
            <person name="Liu Y."/>
            <person name="Xu W."/>
            <person name="Pan J."/>
            <person name="Luo Z.H."/>
            <person name="Li M."/>
        </authorList>
    </citation>
    <scope>NUCLEOTIDE SEQUENCE [LARGE SCALE GENOMIC DNA]</scope>
    <source>
        <strain evidence="7">SpSt-210</strain>
    </source>
</reference>
<dbReference type="PANTHER" id="PTHR18968:SF13">
    <property type="entry name" value="ACETOLACTATE SYNTHASE CATALYTIC SUBUNIT, MITOCHONDRIAL"/>
    <property type="match status" value="1"/>
</dbReference>
<dbReference type="InterPro" id="IPR012001">
    <property type="entry name" value="Thiamin_PyroP_enz_TPP-bd_dom"/>
</dbReference>
<dbReference type="GO" id="GO:0009099">
    <property type="term" value="P:L-valine biosynthetic process"/>
    <property type="evidence" value="ECO:0007669"/>
    <property type="project" value="TreeGrafter"/>
</dbReference>
<dbReference type="GO" id="GO:0050660">
    <property type="term" value="F:flavin adenine dinucleotide binding"/>
    <property type="evidence" value="ECO:0007669"/>
    <property type="project" value="TreeGrafter"/>
</dbReference>
<evidence type="ECO:0000256" key="2">
    <source>
        <dbReference type="ARBA" id="ARBA00023052"/>
    </source>
</evidence>
<dbReference type="Pfam" id="PF00205">
    <property type="entry name" value="TPP_enzyme_M"/>
    <property type="match status" value="1"/>
</dbReference>
<evidence type="ECO:0000259" key="4">
    <source>
        <dbReference type="Pfam" id="PF00205"/>
    </source>
</evidence>
<dbReference type="SUPFAM" id="SSF52467">
    <property type="entry name" value="DHS-like NAD/FAD-binding domain"/>
    <property type="match status" value="1"/>
</dbReference>
<comment type="caution">
    <text evidence="7">The sequence shown here is derived from an EMBL/GenBank/DDBJ whole genome shotgun (WGS) entry which is preliminary data.</text>
</comment>
<dbReference type="InterPro" id="IPR045229">
    <property type="entry name" value="TPP_enz"/>
</dbReference>
<dbReference type="SUPFAM" id="SSF52518">
    <property type="entry name" value="Thiamin diphosphate-binding fold (THDP-binding)"/>
    <property type="match status" value="2"/>
</dbReference>
<dbReference type="Pfam" id="PF02775">
    <property type="entry name" value="TPP_enzyme_C"/>
    <property type="match status" value="1"/>
</dbReference>
<dbReference type="EMBL" id="DSIY01000298">
    <property type="protein sequence ID" value="HEG92301.1"/>
    <property type="molecule type" value="Genomic_DNA"/>
</dbReference>
<comment type="similarity">
    <text evidence="1 3">Belongs to the TPP enzyme family.</text>
</comment>
<dbReference type="Pfam" id="PF02776">
    <property type="entry name" value="TPP_enzyme_N"/>
    <property type="match status" value="1"/>
</dbReference>
<evidence type="ECO:0000259" key="6">
    <source>
        <dbReference type="Pfam" id="PF02776"/>
    </source>
</evidence>
<dbReference type="InterPro" id="IPR029061">
    <property type="entry name" value="THDP-binding"/>
</dbReference>
<proteinExistence type="inferred from homology"/>
<dbReference type="GO" id="GO:0003984">
    <property type="term" value="F:acetolactate synthase activity"/>
    <property type="evidence" value="ECO:0007669"/>
    <property type="project" value="TreeGrafter"/>
</dbReference>
<dbReference type="GO" id="GO:0000287">
    <property type="term" value="F:magnesium ion binding"/>
    <property type="evidence" value="ECO:0007669"/>
    <property type="project" value="InterPro"/>
</dbReference>
<organism evidence="7">
    <name type="scientific">Thermorudis peleae</name>
    <dbReference type="NCBI Taxonomy" id="1382356"/>
    <lineage>
        <taxon>Bacteria</taxon>
        <taxon>Pseudomonadati</taxon>
        <taxon>Thermomicrobiota</taxon>
        <taxon>Thermomicrobia</taxon>
        <taxon>Thermomicrobia incertae sedis</taxon>
        <taxon>Thermorudis</taxon>
    </lineage>
</organism>
<evidence type="ECO:0000313" key="7">
    <source>
        <dbReference type="EMBL" id="HEG92301.1"/>
    </source>
</evidence>
<accession>A0A831THB0</accession>
<sequence length="559" mass="61082">MALRTPWQQIVAGLEAEGIPYVFGLPGSAKQLYDALYDSTSVRAVLVRHETSGAFMAMAFARISGQVGCCFGCPGPGVANLVPGILEAWSGCTPVLALGVRASSRTYGMGAFQEADHLSIMRPITKWAVTVERPERVGWALRRAISLATTGQPGPVYLELPADLALEAVEMPEYRPAERAVRPAPDPDRIERAVQLLMRAERPLLVCGGGAILSQAYAAVERFAESLGIPVQVTPAGRGIMREDHPLFAGLVGLYRTEYPKSVYEEADLLITVGSRMEEFQSGVWHYFPAQAKFVQIDIEPFELGRNWVPDLAIQGDARLTLERLTGAALRACLTPNQARLADLAARRSAALAQMEADAADDRVPVRGKRVVRAINRVFGHNTILVKENGAQDLWAYYWPYYQVLDPGCVVPPAEQTAMGFGVCGAIGAKLARPDRYVVCTTGDGAFQMGMHELPTAVQERAPVTWVVFNDRALGWPRWTQRTALGGRVIATEFAATFDFVAVARAAGCWAEHVEQPAELEPALERARRANDAGQPAVVDVQVDSEEHHPGFEEFHRLR</sequence>
<dbReference type="CDD" id="cd00568">
    <property type="entry name" value="TPP_enzymes"/>
    <property type="match status" value="1"/>
</dbReference>
<dbReference type="Gene3D" id="3.40.50.1220">
    <property type="entry name" value="TPP-binding domain"/>
    <property type="match status" value="1"/>
</dbReference>
<feature type="domain" description="Thiamine pyrophosphate enzyme central" evidence="4">
    <location>
        <begin position="190"/>
        <end position="325"/>
    </location>
</feature>
<evidence type="ECO:0000256" key="3">
    <source>
        <dbReference type="RuleBase" id="RU362132"/>
    </source>
</evidence>
<name>A0A831THB0_9BACT</name>
<dbReference type="FunFam" id="3.40.50.970:FF:000007">
    <property type="entry name" value="Acetolactate synthase"/>
    <property type="match status" value="1"/>
</dbReference>
<dbReference type="InterPro" id="IPR011766">
    <property type="entry name" value="TPP_enzyme_TPP-bd"/>
</dbReference>
<evidence type="ECO:0000256" key="1">
    <source>
        <dbReference type="ARBA" id="ARBA00007812"/>
    </source>
</evidence>
<dbReference type="GO" id="GO:0009097">
    <property type="term" value="P:isoleucine biosynthetic process"/>
    <property type="evidence" value="ECO:0007669"/>
    <property type="project" value="TreeGrafter"/>
</dbReference>
<protein>
    <submittedName>
        <fullName evidence="7">Thiamine pyrophosphate-binding protein</fullName>
    </submittedName>
</protein>
<gene>
    <name evidence="7" type="ORF">ENP34_12845</name>
</gene>
<dbReference type="CDD" id="cd07035">
    <property type="entry name" value="TPP_PYR_POX_like"/>
    <property type="match status" value="1"/>
</dbReference>
<evidence type="ECO:0000259" key="5">
    <source>
        <dbReference type="Pfam" id="PF02775"/>
    </source>
</evidence>
<keyword evidence="2 3" id="KW-0786">Thiamine pyrophosphate</keyword>
<feature type="domain" description="Thiamine pyrophosphate enzyme N-terminal TPP-binding" evidence="6">
    <location>
        <begin position="8"/>
        <end position="119"/>
    </location>
</feature>
<dbReference type="GO" id="GO:0005948">
    <property type="term" value="C:acetolactate synthase complex"/>
    <property type="evidence" value="ECO:0007669"/>
    <property type="project" value="TreeGrafter"/>
</dbReference>
<dbReference type="AlphaFoldDB" id="A0A831THB0"/>
<dbReference type="InterPro" id="IPR012000">
    <property type="entry name" value="Thiamin_PyroP_enz_cen_dom"/>
</dbReference>
<dbReference type="InterPro" id="IPR029035">
    <property type="entry name" value="DHS-like_NAD/FAD-binding_dom"/>
</dbReference>
<dbReference type="PANTHER" id="PTHR18968">
    <property type="entry name" value="THIAMINE PYROPHOSPHATE ENZYMES"/>
    <property type="match status" value="1"/>
</dbReference>